<accession>A0ABS4GC66</accession>
<keyword evidence="3" id="KW-1185">Reference proteome</keyword>
<dbReference type="PANTHER" id="PTHR43586:SF4">
    <property type="entry name" value="ISOPENICILLIN N EPIMERASE"/>
    <property type="match status" value="1"/>
</dbReference>
<protein>
    <submittedName>
        <fullName evidence="2">Cysteine desulfurase family protein</fullName>
    </submittedName>
</protein>
<sequence length="384" mass="42863">MSDVIYLDNAATTFPKPENVYNAMDEANRNYCVNAGRSSYKLAKKATEIIEDTKKLLLKLVNAKNSANVVFSPSVTISLNQILNGLDFVNNSTVYVSPYEHNAVARPLNLISKKNSINIRELPLNENTLEIDIERMKYMFAKEHPACVCSTFVSNVTGYILPIDEIFREAKKYNAVTVLDAAQAIGLIDINLEKLDIDFLAFAGHKTLYGPFGIAGFIDNSSIYLKEFIVGGTGSDSLNLDMPKNSPNKYEYASPNIVAIAGLKAALDYIDVDKIHSHERLLTDYLIKGLEDIKGIKIYLPHNLINHISIVSFVVDGYKSEDIGMILDEDFNIAVRTGYHCAPFIHKYLKDEFSLGTVRVGLSYFNSKEDVRNLINAINDILLI</sequence>
<dbReference type="Pfam" id="PF00266">
    <property type="entry name" value="Aminotran_5"/>
    <property type="match status" value="1"/>
</dbReference>
<evidence type="ECO:0000313" key="3">
    <source>
        <dbReference type="Proteomes" id="UP001519342"/>
    </source>
</evidence>
<dbReference type="Gene3D" id="3.90.1150.10">
    <property type="entry name" value="Aspartate Aminotransferase, domain 1"/>
    <property type="match status" value="1"/>
</dbReference>
<gene>
    <name evidence="2" type="ORF">J2Z76_001123</name>
</gene>
<dbReference type="NCBIfam" id="TIGR01977">
    <property type="entry name" value="am_tr_V_EF2568"/>
    <property type="match status" value="1"/>
</dbReference>
<dbReference type="PANTHER" id="PTHR43586">
    <property type="entry name" value="CYSTEINE DESULFURASE"/>
    <property type="match status" value="1"/>
</dbReference>
<evidence type="ECO:0000259" key="1">
    <source>
        <dbReference type="Pfam" id="PF00266"/>
    </source>
</evidence>
<dbReference type="Gene3D" id="3.40.640.10">
    <property type="entry name" value="Type I PLP-dependent aspartate aminotransferase-like (Major domain)"/>
    <property type="match status" value="1"/>
</dbReference>
<evidence type="ECO:0000313" key="2">
    <source>
        <dbReference type="EMBL" id="MBP1925266.1"/>
    </source>
</evidence>
<dbReference type="InterPro" id="IPR015421">
    <property type="entry name" value="PyrdxlP-dep_Trfase_major"/>
</dbReference>
<proteinExistence type="predicted"/>
<reference evidence="2 3" key="1">
    <citation type="submission" date="2021-03" db="EMBL/GenBank/DDBJ databases">
        <title>Genomic Encyclopedia of Type Strains, Phase IV (KMG-IV): sequencing the most valuable type-strain genomes for metagenomic binning, comparative biology and taxonomic classification.</title>
        <authorList>
            <person name="Goeker M."/>
        </authorList>
    </citation>
    <scope>NUCLEOTIDE SEQUENCE [LARGE SCALE GENOMIC DNA]</scope>
    <source>
        <strain evidence="2 3">DSM 24004</strain>
    </source>
</reference>
<name>A0ABS4GC66_9FIRM</name>
<comment type="caution">
    <text evidence="2">The sequence shown here is derived from an EMBL/GenBank/DDBJ whole genome shotgun (WGS) entry which is preliminary data.</text>
</comment>
<dbReference type="SUPFAM" id="SSF53383">
    <property type="entry name" value="PLP-dependent transferases"/>
    <property type="match status" value="1"/>
</dbReference>
<dbReference type="InterPro" id="IPR000192">
    <property type="entry name" value="Aminotrans_V_dom"/>
</dbReference>
<dbReference type="InterPro" id="IPR015424">
    <property type="entry name" value="PyrdxlP-dep_Trfase"/>
</dbReference>
<organism evidence="2 3">
    <name type="scientific">Sedimentibacter acidaminivorans</name>
    <dbReference type="NCBI Taxonomy" id="913099"/>
    <lineage>
        <taxon>Bacteria</taxon>
        <taxon>Bacillati</taxon>
        <taxon>Bacillota</taxon>
        <taxon>Tissierellia</taxon>
        <taxon>Sedimentibacter</taxon>
    </lineage>
</organism>
<dbReference type="Proteomes" id="UP001519342">
    <property type="component" value="Unassembled WGS sequence"/>
</dbReference>
<dbReference type="InterPro" id="IPR015422">
    <property type="entry name" value="PyrdxlP-dep_Trfase_small"/>
</dbReference>
<dbReference type="RefSeq" id="WP_209510989.1">
    <property type="nucleotide sequence ID" value="NZ_JAGGKS010000002.1"/>
</dbReference>
<dbReference type="EMBL" id="JAGGKS010000002">
    <property type="protein sequence ID" value="MBP1925266.1"/>
    <property type="molecule type" value="Genomic_DNA"/>
</dbReference>
<feature type="domain" description="Aminotransferase class V" evidence="1">
    <location>
        <begin position="5"/>
        <end position="374"/>
    </location>
</feature>
<dbReference type="InterPro" id="IPR010969">
    <property type="entry name" value="Cys_dSase-rel_unknwn_funct"/>
</dbReference>